<feature type="chain" id="PRO_5042896806" evidence="1">
    <location>
        <begin position="20"/>
        <end position="71"/>
    </location>
</feature>
<accession>A0AAN5D023</accession>
<comment type="caution">
    <text evidence="2">The sequence shown here is derived from an EMBL/GenBank/DDBJ whole genome shotgun (WGS) entry which is preliminary data.</text>
</comment>
<organism evidence="2 3">
    <name type="scientific">Pristionchus mayeri</name>
    <dbReference type="NCBI Taxonomy" id="1317129"/>
    <lineage>
        <taxon>Eukaryota</taxon>
        <taxon>Metazoa</taxon>
        <taxon>Ecdysozoa</taxon>
        <taxon>Nematoda</taxon>
        <taxon>Chromadorea</taxon>
        <taxon>Rhabditida</taxon>
        <taxon>Rhabditina</taxon>
        <taxon>Diplogasteromorpha</taxon>
        <taxon>Diplogasteroidea</taxon>
        <taxon>Neodiplogasteridae</taxon>
        <taxon>Pristionchus</taxon>
    </lineage>
</organism>
<reference evidence="3" key="1">
    <citation type="submission" date="2022-10" db="EMBL/GenBank/DDBJ databases">
        <title>Genome assembly of Pristionchus species.</title>
        <authorList>
            <person name="Yoshida K."/>
            <person name="Sommer R.J."/>
        </authorList>
    </citation>
    <scope>NUCLEOTIDE SEQUENCE [LARGE SCALE GENOMIC DNA]</scope>
    <source>
        <strain evidence="3">RS5460</strain>
    </source>
</reference>
<feature type="signal peptide" evidence="1">
    <location>
        <begin position="1"/>
        <end position="19"/>
    </location>
</feature>
<evidence type="ECO:0000256" key="1">
    <source>
        <dbReference type="SAM" id="SignalP"/>
    </source>
</evidence>
<evidence type="ECO:0000313" key="3">
    <source>
        <dbReference type="Proteomes" id="UP001328107"/>
    </source>
</evidence>
<dbReference type="Proteomes" id="UP001328107">
    <property type="component" value="Unassembled WGS sequence"/>
</dbReference>
<dbReference type="EMBL" id="BTRK01000005">
    <property type="protein sequence ID" value="GMR53876.1"/>
    <property type="molecule type" value="Genomic_DNA"/>
</dbReference>
<sequence>IRLLFLLIPHLLLLNASLPKEFILLARGLVYPKPQFEKVPFLREICEEKRDRFFTPFRSNLTKKELKDTTD</sequence>
<evidence type="ECO:0000313" key="2">
    <source>
        <dbReference type="EMBL" id="GMR53876.1"/>
    </source>
</evidence>
<proteinExistence type="predicted"/>
<dbReference type="AlphaFoldDB" id="A0AAN5D023"/>
<gene>
    <name evidence="2" type="ORF">PMAYCL1PPCAC_24071</name>
</gene>
<keyword evidence="3" id="KW-1185">Reference proteome</keyword>
<protein>
    <submittedName>
        <fullName evidence="2">Uncharacterized protein</fullName>
    </submittedName>
</protein>
<feature type="non-terminal residue" evidence="2">
    <location>
        <position position="1"/>
    </location>
</feature>
<keyword evidence="1" id="KW-0732">Signal</keyword>
<name>A0AAN5D023_9BILA</name>